<evidence type="ECO:0000313" key="1">
    <source>
        <dbReference type="EMBL" id="KER18910.1"/>
    </source>
</evidence>
<accession>A0A074Z6N8</accession>
<dbReference type="Proteomes" id="UP000054324">
    <property type="component" value="Unassembled WGS sequence"/>
</dbReference>
<keyword evidence="2" id="KW-1185">Reference proteome</keyword>
<evidence type="ECO:0000313" key="2">
    <source>
        <dbReference type="Proteomes" id="UP000054324"/>
    </source>
</evidence>
<organism evidence="1 2">
    <name type="scientific">Opisthorchis viverrini</name>
    <name type="common">Southeast Asian liver fluke</name>
    <dbReference type="NCBI Taxonomy" id="6198"/>
    <lineage>
        <taxon>Eukaryota</taxon>
        <taxon>Metazoa</taxon>
        <taxon>Spiralia</taxon>
        <taxon>Lophotrochozoa</taxon>
        <taxon>Platyhelminthes</taxon>
        <taxon>Trematoda</taxon>
        <taxon>Digenea</taxon>
        <taxon>Opisthorchiida</taxon>
        <taxon>Opisthorchiata</taxon>
        <taxon>Opisthorchiidae</taxon>
        <taxon>Opisthorchis</taxon>
    </lineage>
</organism>
<name>A0A074Z6N8_OPIVI</name>
<proteinExistence type="predicted"/>
<dbReference type="RefSeq" id="XP_009177342.1">
    <property type="nucleotide sequence ID" value="XM_009179078.1"/>
</dbReference>
<reference evidence="1 2" key="1">
    <citation type="submission" date="2013-11" db="EMBL/GenBank/DDBJ databases">
        <title>Opisthorchis viverrini - life in the bile duct.</title>
        <authorList>
            <person name="Young N.D."/>
            <person name="Nagarajan N."/>
            <person name="Lin S.J."/>
            <person name="Korhonen P.K."/>
            <person name="Jex A.R."/>
            <person name="Hall R.S."/>
            <person name="Safavi-Hemami H."/>
            <person name="Kaewkong W."/>
            <person name="Bertrand D."/>
            <person name="Gao S."/>
            <person name="Seet Q."/>
            <person name="Wongkham S."/>
            <person name="Teh B.T."/>
            <person name="Wongkham C."/>
            <person name="Intapan P.M."/>
            <person name="Maleewong W."/>
            <person name="Yang X."/>
            <person name="Hu M."/>
            <person name="Wang Z."/>
            <person name="Hofmann A."/>
            <person name="Sternberg P.W."/>
            <person name="Tan P."/>
            <person name="Wang J."/>
            <person name="Gasser R.B."/>
        </authorList>
    </citation>
    <scope>NUCLEOTIDE SEQUENCE [LARGE SCALE GENOMIC DNA]</scope>
</reference>
<gene>
    <name evidence="1" type="ORF">T265_12102</name>
</gene>
<dbReference type="CTD" id="20326270"/>
<dbReference type="EMBL" id="KL597508">
    <property type="protein sequence ID" value="KER18910.1"/>
    <property type="molecule type" value="Genomic_DNA"/>
</dbReference>
<dbReference type="KEGG" id="ovi:T265_12102"/>
<sequence length="160" mass="17558">MTQSAGAGNSHYRSTDFYRGNNKFLTHTYQDQIKRQRGMKSHVLGLAIARAPTVKLHKGRSSGVVNVSSECFRMGNGVLFGKPNFDRLAFATAKKKDECLGGNILLAEFNPTSFRLRTSGVAEATEAGYAGEDIVLNVRATVTEDWTLPWCDGLRTSSTH</sequence>
<dbReference type="AlphaFoldDB" id="A0A074Z6N8"/>
<protein>
    <submittedName>
        <fullName evidence="1">Uncharacterized protein</fullName>
    </submittedName>
</protein>
<dbReference type="GeneID" id="20326270"/>